<evidence type="ECO:0000313" key="2">
    <source>
        <dbReference type="EMBL" id="KAE9529634.1"/>
    </source>
</evidence>
<dbReference type="EMBL" id="VYZN01000044">
    <property type="protein sequence ID" value="KAE9529634.1"/>
    <property type="molecule type" value="Genomic_DNA"/>
</dbReference>
<name>A0A6G0TD64_APHGL</name>
<feature type="compositionally biased region" description="Low complexity" evidence="1">
    <location>
        <begin position="198"/>
        <end position="210"/>
    </location>
</feature>
<feature type="compositionally biased region" description="Low complexity" evidence="1">
    <location>
        <begin position="174"/>
        <end position="184"/>
    </location>
</feature>
<dbReference type="PANTHER" id="PTHR39072:SF3">
    <property type="entry name" value="RE48511P"/>
    <property type="match status" value="1"/>
</dbReference>
<comment type="caution">
    <text evidence="2">The sequence shown here is derived from an EMBL/GenBank/DDBJ whole genome shotgun (WGS) entry which is preliminary data.</text>
</comment>
<reference evidence="2 3" key="1">
    <citation type="submission" date="2019-08" db="EMBL/GenBank/DDBJ databases">
        <title>The genome of the soybean aphid Biotype 1, its phylome, world population structure and adaptation to the North American continent.</title>
        <authorList>
            <person name="Giordano R."/>
            <person name="Donthu R.K."/>
            <person name="Hernandez A.G."/>
            <person name="Wright C.L."/>
            <person name="Zimin A.V."/>
        </authorList>
    </citation>
    <scope>NUCLEOTIDE SEQUENCE [LARGE SCALE GENOMIC DNA]</scope>
    <source>
        <tissue evidence="2">Whole aphids</tissue>
    </source>
</reference>
<accession>A0A6G0TD64</accession>
<dbReference type="PANTHER" id="PTHR39072">
    <property type="entry name" value="RE48511P"/>
    <property type="match status" value="1"/>
</dbReference>
<feature type="compositionally biased region" description="Polar residues" evidence="1">
    <location>
        <begin position="452"/>
        <end position="492"/>
    </location>
</feature>
<dbReference type="Proteomes" id="UP000475862">
    <property type="component" value="Unassembled WGS sequence"/>
</dbReference>
<feature type="region of interest" description="Disordered" evidence="1">
    <location>
        <begin position="373"/>
        <end position="524"/>
    </location>
</feature>
<protein>
    <recommendedName>
        <fullName evidence="4">DUF4758 domain-containing protein</fullName>
    </recommendedName>
</protein>
<feature type="compositionally biased region" description="Acidic residues" evidence="1">
    <location>
        <begin position="442"/>
        <end position="451"/>
    </location>
</feature>
<feature type="region of interest" description="Disordered" evidence="1">
    <location>
        <begin position="537"/>
        <end position="559"/>
    </location>
</feature>
<feature type="region of interest" description="Disordered" evidence="1">
    <location>
        <begin position="868"/>
        <end position="899"/>
    </location>
</feature>
<evidence type="ECO:0000256" key="1">
    <source>
        <dbReference type="SAM" id="MobiDB-lite"/>
    </source>
</evidence>
<dbReference type="AlphaFoldDB" id="A0A6G0TD64"/>
<evidence type="ECO:0000313" key="3">
    <source>
        <dbReference type="Proteomes" id="UP000475862"/>
    </source>
</evidence>
<keyword evidence="3" id="KW-1185">Reference proteome</keyword>
<gene>
    <name evidence="2" type="ORF">AGLY_011730</name>
</gene>
<proteinExistence type="predicted"/>
<organism evidence="2 3">
    <name type="scientific">Aphis glycines</name>
    <name type="common">Soybean aphid</name>
    <dbReference type="NCBI Taxonomy" id="307491"/>
    <lineage>
        <taxon>Eukaryota</taxon>
        <taxon>Metazoa</taxon>
        <taxon>Ecdysozoa</taxon>
        <taxon>Arthropoda</taxon>
        <taxon>Hexapoda</taxon>
        <taxon>Insecta</taxon>
        <taxon>Pterygota</taxon>
        <taxon>Neoptera</taxon>
        <taxon>Paraneoptera</taxon>
        <taxon>Hemiptera</taxon>
        <taxon>Sternorrhyncha</taxon>
        <taxon>Aphidomorpha</taxon>
        <taxon>Aphidoidea</taxon>
        <taxon>Aphididae</taxon>
        <taxon>Aphidini</taxon>
        <taxon>Aphis</taxon>
        <taxon>Aphis</taxon>
    </lineage>
</organism>
<feature type="region of interest" description="Disordered" evidence="1">
    <location>
        <begin position="174"/>
        <end position="224"/>
    </location>
</feature>
<dbReference type="OrthoDB" id="6430068at2759"/>
<feature type="compositionally biased region" description="Polar residues" evidence="1">
    <location>
        <begin position="886"/>
        <end position="899"/>
    </location>
</feature>
<evidence type="ECO:0008006" key="4">
    <source>
        <dbReference type="Google" id="ProtNLM"/>
    </source>
</evidence>
<sequence length="1115" mass="121800">MLLSIDTVRSMLSHATMNRGRDRDLKVHFSVSSFGLVNGDSSPGPVYVNPDTVYEKPELIASQVVSSDSQITQTVYGFLDFTTTIGNTVMVFMPQSASISPGTTVEAPSTTEATPTTITEKPVTKEQLEIESIGITPSKPVNLPIDSQNEEIIVTSNEPLITSKETTTIEPIITTTKEPPTTKNTIKKSEQEKKSTGTPLTTKKTVAKPTTPSPQKPKPVGIANKESAVSSKVIVLSGSKVVENIVTKVEVIEGSTPEPSKVVEKAIYSKVEVISGEPAEEVAVNHLQPTPEYDFLSRQPSEVVDETFKVIDLKPTISRHVLVQKSRGTDGKLRAFNSVANFNAEEESVTNKAPKKVAVKISPSASGVRILKTAAPKPSTRSPNVEPTPASSGLDDESLESLVGSQPGSILVRQSRRPAIVGGFNKNKYTPTPKSKSKEFEDYSTTDEEQNEFTSAQNEPTTPSYRKGSKFTSKITTTTQRAPSFKQNRFNRPTTSEPEVESTEGAGTQRRFQPSAKRYDSNTNAAVVTPANRRAFKKHFQQQEQSPQSSPQPIPTAPLTFKSKLIRPTGRWEYKTSPKPRVTIRRIDENRHGQENATTPLTPHFPDVQIDNGDQALAGSGLLPALQHDDDNDVLVQDVSPTANAETIRVEISTPAEFKDIYYEIATIKSPYSFQVGSVKNTRFITVTSTIQKSLVEQTDSPVPARVEPLSENILASQAPNLYGREQPIDSSLATLPPISLSPDQATPPLETMTESFSTTELMLKTHILPVVRGTDTSSVTLVQSYKVTRLVTAVKTLPPMEVYQFVPSKTLNEFNTRLDEAGSELHLELEYGDNGNHDDETSHPSAAKAFLDSLDLSNVGSAFDLSQMDKVNGPRSKKAHRMASASGNSSSIEHPSHQYQQQLQAPTMSPEQLQQLALYRLLNPNAPIPAPVITTSRPVLRYETVFETHALPVVNGGATYYTTLSRPVGTVTRTDYELVTTTLALPQQQSLPFPPQPPQLPPTPLFQFPQTPIFPQQQPQQQQQSLFPVQPTLFPAQPSFAVTSTPVITQSMVTQTDSKVLKLTFGAKTAYTTIYSSSVVPTQVTSYVTQSVAVQPTVAQFPNFIPYGGYPFLG</sequence>